<sequence length="123" mass="13579">MKYCGTFSTFFKCYLRPSCRLRTSQDAKTSVVSGCIDQMDFDKEDSNQGIKKTVSSLTSSLTKRFSGLYESAFQASFLSTVQQVQAKTDIMIATLLCQPKSCTVQSSTETGRLLEFMGSVADC</sequence>
<keyword evidence="2" id="KW-1185">Reference proteome</keyword>
<dbReference type="AlphaFoldDB" id="A0AAE0W9E1"/>
<protein>
    <submittedName>
        <fullName evidence="1">Uncharacterized protein</fullName>
    </submittedName>
</protein>
<evidence type="ECO:0000313" key="2">
    <source>
        <dbReference type="Proteomes" id="UP001195483"/>
    </source>
</evidence>
<accession>A0AAE0W9E1</accession>
<proteinExistence type="predicted"/>
<comment type="caution">
    <text evidence="1">The sequence shown here is derived from an EMBL/GenBank/DDBJ whole genome shotgun (WGS) entry which is preliminary data.</text>
</comment>
<reference evidence="1" key="2">
    <citation type="journal article" date="2021" name="Genome Biol. Evol.">
        <title>Developing a high-quality reference genome for a parasitic bivalve with doubly uniparental inheritance (Bivalvia: Unionida).</title>
        <authorList>
            <person name="Smith C.H."/>
        </authorList>
    </citation>
    <scope>NUCLEOTIDE SEQUENCE</scope>
    <source>
        <strain evidence="1">CHS0354</strain>
        <tissue evidence="1">Mantle</tissue>
    </source>
</reference>
<organism evidence="1 2">
    <name type="scientific">Potamilus streckersoni</name>
    <dbReference type="NCBI Taxonomy" id="2493646"/>
    <lineage>
        <taxon>Eukaryota</taxon>
        <taxon>Metazoa</taxon>
        <taxon>Spiralia</taxon>
        <taxon>Lophotrochozoa</taxon>
        <taxon>Mollusca</taxon>
        <taxon>Bivalvia</taxon>
        <taxon>Autobranchia</taxon>
        <taxon>Heteroconchia</taxon>
        <taxon>Palaeoheterodonta</taxon>
        <taxon>Unionida</taxon>
        <taxon>Unionoidea</taxon>
        <taxon>Unionidae</taxon>
        <taxon>Ambleminae</taxon>
        <taxon>Lampsilini</taxon>
        <taxon>Potamilus</taxon>
    </lineage>
</organism>
<dbReference type="EMBL" id="JAEAOA010001198">
    <property type="protein sequence ID" value="KAK3605954.1"/>
    <property type="molecule type" value="Genomic_DNA"/>
</dbReference>
<evidence type="ECO:0000313" key="1">
    <source>
        <dbReference type="EMBL" id="KAK3605954.1"/>
    </source>
</evidence>
<reference evidence="1" key="3">
    <citation type="submission" date="2023-05" db="EMBL/GenBank/DDBJ databases">
        <authorList>
            <person name="Smith C.H."/>
        </authorList>
    </citation>
    <scope>NUCLEOTIDE SEQUENCE</scope>
    <source>
        <strain evidence="1">CHS0354</strain>
        <tissue evidence="1">Mantle</tissue>
    </source>
</reference>
<name>A0AAE0W9E1_9BIVA</name>
<dbReference type="Proteomes" id="UP001195483">
    <property type="component" value="Unassembled WGS sequence"/>
</dbReference>
<gene>
    <name evidence="1" type="ORF">CHS0354_019631</name>
</gene>
<reference evidence="1" key="1">
    <citation type="journal article" date="2021" name="Genome Biol. Evol.">
        <title>A High-Quality Reference Genome for a Parasitic Bivalve with Doubly Uniparental Inheritance (Bivalvia: Unionida).</title>
        <authorList>
            <person name="Smith C.H."/>
        </authorList>
    </citation>
    <scope>NUCLEOTIDE SEQUENCE</scope>
    <source>
        <strain evidence="1">CHS0354</strain>
    </source>
</reference>